<protein>
    <recommendedName>
        <fullName evidence="13">Odorant receptor</fullName>
    </recommendedName>
</protein>
<feature type="transmembrane region" description="Helical" evidence="10">
    <location>
        <begin position="45"/>
        <end position="62"/>
    </location>
</feature>
<evidence type="ECO:0000313" key="11">
    <source>
        <dbReference type="EMBL" id="KAJ4437200.1"/>
    </source>
</evidence>
<sequence>MKTLERLFRLVETFTWEDMPLNDTETGELTMAGWIPRIEKFIKRLVTFSTAVHIIQSFVRIFTSNNMMFDTLYPFEVSGSPIYEIILMTQFLATVRLAVIFYGSPYIYTTMICIACSQLQKVRYSLLQLINSKHAEPLGNLVDDKDINEDDARQIQVKLNCIVRLHQQVIRYVGTLENMTNMLLGGVFFFFLLTQCTAAFAAVLNLDNINDLSRVVYIYLMATGTEFVYCWFGNVLSEETFRAFNEFCFVSRLFQYEAVRNAAWGCDWVGTPVSLQKCLTFIISISKQGFTLTAAKFLPISNSTLMSVSHLLSMQS</sequence>
<keyword evidence="7 10" id="KW-0472">Membrane</keyword>
<keyword evidence="2" id="KW-1003">Cell membrane</keyword>
<keyword evidence="12" id="KW-1185">Reference proteome</keyword>
<feature type="non-terminal residue" evidence="11">
    <location>
        <position position="316"/>
    </location>
</feature>
<evidence type="ECO:0000256" key="10">
    <source>
        <dbReference type="SAM" id="Phobius"/>
    </source>
</evidence>
<keyword evidence="5" id="KW-0552">Olfaction</keyword>
<reference evidence="11 12" key="1">
    <citation type="journal article" date="2022" name="Allergy">
        <title>Genome assembly and annotation of Periplaneta americana reveal a comprehensive cockroach allergen profile.</title>
        <authorList>
            <person name="Wang L."/>
            <person name="Xiong Q."/>
            <person name="Saelim N."/>
            <person name="Wang L."/>
            <person name="Nong W."/>
            <person name="Wan A.T."/>
            <person name="Shi M."/>
            <person name="Liu X."/>
            <person name="Cao Q."/>
            <person name="Hui J.H.L."/>
            <person name="Sookrung N."/>
            <person name="Leung T.F."/>
            <person name="Tungtrongchitr A."/>
            <person name="Tsui S.K.W."/>
        </authorList>
    </citation>
    <scope>NUCLEOTIDE SEQUENCE [LARGE SCALE GENOMIC DNA]</scope>
    <source>
        <strain evidence="11">PWHHKU_190912</strain>
    </source>
</reference>
<evidence type="ECO:0000313" key="12">
    <source>
        <dbReference type="Proteomes" id="UP001148838"/>
    </source>
</evidence>
<keyword evidence="4 10" id="KW-0812">Transmembrane</keyword>
<keyword evidence="3" id="KW-0716">Sensory transduction</keyword>
<evidence type="ECO:0000256" key="8">
    <source>
        <dbReference type="ARBA" id="ARBA00023170"/>
    </source>
</evidence>
<dbReference type="PANTHER" id="PTHR21137">
    <property type="entry name" value="ODORANT RECEPTOR"/>
    <property type="match status" value="1"/>
</dbReference>
<feature type="transmembrane region" description="Helical" evidence="10">
    <location>
        <begin position="82"/>
        <end position="102"/>
    </location>
</feature>
<evidence type="ECO:0000256" key="1">
    <source>
        <dbReference type="ARBA" id="ARBA00004651"/>
    </source>
</evidence>
<evidence type="ECO:0000256" key="3">
    <source>
        <dbReference type="ARBA" id="ARBA00022606"/>
    </source>
</evidence>
<dbReference type="EMBL" id="JAJSOF020000021">
    <property type="protein sequence ID" value="KAJ4437200.1"/>
    <property type="molecule type" value="Genomic_DNA"/>
</dbReference>
<dbReference type="Pfam" id="PF02949">
    <property type="entry name" value="7tm_6"/>
    <property type="match status" value="1"/>
</dbReference>
<evidence type="ECO:0000256" key="5">
    <source>
        <dbReference type="ARBA" id="ARBA00022725"/>
    </source>
</evidence>
<gene>
    <name evidence="11" type="ORF">ANN_17335</name>
</gene>
<evidence type="ECO:0000256" key="2">
    <source>
        <dbReference type="ARBA" id="ARBA00022475"/>
    </source>
</evidence>
<keyword evidence="8" id="KW-0675">Receptor</keyword>
<accession>A0ABQ8SSN3</accession>
<proteinExistence type="predicted"/>
<evidence type="ECO:0000256" key="6">
    <source>
        <dbReference type="ARBA" id="ARBA00022989"/>
    </source>
</evidence>
<feature type="transmembrane region" description="Helical" evidence="10">
    <location>
        <begin position="182"/>
        <end position="204"/>
    </location>
</feature>
<evidence type="ECO:0008006" key="13">
    <source>
        <dbReference type="Google" id="ProtNLM"/>
    </source>
</evidence>
<dbReference type="PANTHER" id="PTHR21137:SF35">
    <property type="entry name" value="ODORANT RECEPTOR 19A-RELATED"/>
    <property type="match status" value="1"/>
</dbReference>
<keyword evidence="9" id="KW-0807">Transducer</keyword>
<evidence type="ECO:0000256" key="7">
    <source>
        <dbReference type="ARBA" id="ARBA00023136"/>
    </source>
</evidence>
<dbReference type="Proteomes" id="UP001148838">
    <property type="component" value="Unassembled WGS sequence"/>
</dbReference>
<organism evidence="11 12">
    <name type="scientific">Periplaneta americana</name>
    <name type="common">American cockroach</name>
    <name type="synonym">Blatta americana</name>
    <dbReference type="NCBI Taxonomy" id="6978"/>
    <lineage>
        <taxon>Eukaryota</taxon>
        <taxon>Metazoa</taxon>
        <taxon>Ecdysozoa</taxon>
        <taxon>Arthropoda</taxon>
        <taxon>Hexapoda</taxon>
        <taxon>Insecta</taxon>
        <taxon>Pterygota</taxon>
        <taxon>Neoptera</taxon>
        <taxon>Polyneoptera</taxon>
        <taxon>Dictyoptera</taxon>
        <taxon>Blattodea</taxon>
        <taxon>Blattoidea</taxon>
        <taxon>Blattidae</taxon>
        <taxon>Blattinae</taxon>
        <taxon>Periplaneta</taxon>
    </lineage>
</organism>
<feature type="transmembrane region" description="Helical" evidence="10">
    <location>
        <begin position="216"/>
        <end position="236"/>
    </location>
</feature>
<evidence type="ECO:0000256" key="9">
    <source>
        <dbReference type="ARBA" id="ARBA00023224"/>
    </source>
</evidence>
<name>A0ABQ8SSN3_PERAM</name>
<dbReference type="InterPro" id="IPR004117">
    <property type="entry name" value="7tm6_olfct_rcpt"/>
</dbReference>
<comment type="subcellular location">
    <subcellularLocation>
        <location evidence="1">Cell membrane</location>
        <topology evidence="1">Multi-pass membrane protein</topology>
    </subcellularLocation>
</comment>
<keyword evidence="6 10" id="KW-1133">Transmembrane helix</keyword>
<evidence type="ECO:0000256" key="4">
    <source>
        <dbReference type="ARBA" id="ARBA00022692"/>
    </source>
</evidence>
<comment type="caution">
    <text evidence="11">The sequence shown here is derived from an EMBL/GenBank/DDBJ whole genome shotgun (WGS) entry which is preliminary data.</text>
</comment>